<organism evidence="5 6">
    <name type="scientific">Jeotgalibaca dankookensis</name>
    <dbReference type="NCBI Taxonomy" id="708126"/>
    <lineage>
        <taxon>Bacteria</taxon>
        <taxon>Bacillati</taxon>
        <taxon>Bacillota</taxon>
        <taxon>Bacilli</taxon>
        <taxon>Lactobacillales</taxon>
        <taxon>Carnobacteriaceae</taxon>
        <taxon>Jeotgalibaca</taxon>
    </lineage>
</organism>
<name>A0A1S6ILT4_9LACT</name>
<dbReference type="PANTHER" id="PTHR35372">
    <property type="entry name" value="ATP BINDING PROTEIN-RELATED"/>
    <property type="match status" value="1"/>
</dbReference>
<dbReference type="RefSeq" id="WP_062467877.1">
    <property type="nucleotide sequence ID" value="NZ_BBYN01000005.1"/>
</dbReference>
<sequence>MNLYCSVTIGNHRATVFPHQVSVDSKEKLEQAAAYDHVAAAYENNYRSVGNFKVSNVVVLDLDNDHSDNSEDWIEMSDFITYFPDVKCYLVTSRNHQKKKGSLSARPRFHVYFPIEEVYDAQDYKQLKESIVDYFPYFDRNALDSARMTFGVANPEIVHCAGNQKVCSFIRLFPSFESWAHDQTSIPEGSRNSTMSHYAGRLLIRLGNTKEAREQFEQKALDCSPPLSEEELNKIWQSALNFGERVSQDPNYIPPDQFNVTYQYKPTDYSDVGQASVLAEHFSHQLCYSPSTDFLVYNGSYWDESKSQAVGVVKELTNKQLEEAGNKINEYRQLLENNGGMQLLASMSKKKAQEAMTKEQAVIMRNLEGALAYEDFVLKRRDNRYIQSALNVVRHLVEIEQGELDQGEFLLNTPSYTIDLKTGELLAHRPEDFITKQTLVDVSDKGEKYWLDALDTFFQEDQELIDYVQKIVGLAANGKVYVEALIIAYGDGRNGKSTFWNVIAKVLGSYSGNLSADSLTMKQQGNVKYELAEAKGKRLLISAELQEGMRLNTSVVKKLCSTDEIFAEKKFKDPFSYTPSHTLVLYTNHLPKVGALDEGTWRRLIVIPFEAKIEGNSDIKNYADFLYQEAGEAILAWVVEGAQKVIAEDYKISQPQKVKDAVAFYKETNDWFHHFIMDCCDVKEGLIEKSGRVYEEYRAYCHRSGEFPRSTTDFYTALASAGFERKKTNRGTFIHGLKLQSEFL</sequence>
<feature type="domain" description="SF3 helicase" evidence="4">
    <location>
        <begin position="463"/>
        <end position="622"/>
    </location>
</feature>
<accession>A0A1S6ILT4</accession>
<dbReference type="InterPro" id="IPR014820">
    <property type="entry name" value="PriCT_1"/>
</dbReference>
<dbReference type="InterPro" id="IPR027417">
    <property type="entry name" value="P-loop_NTPase"/>
</dbReference>
<dbReference type="EMBL" id="CP019728">
    <property type="protein sequence ID" value="AQS52513.1"/>
    <property type="molecule type" value="Genomic_DNA"/>
</dbReference>
<dbReference type="OrthoDB" id="9763644at2"/>
<dbReference type="NCBIfam" id="TIGR01613">
    <property type="entry name" value="primase_Cterm"/>
    <property type="match status" value="1"/>
</dbReference>
<dbReference type="InterPro" id="IPR045455">
    <property type="entry name" value="NrS-1_pol-like_helicase"/>
</dbReference>
<proteinExistence type="predicted"/>
<dbReference type="PROSITE" id="PS51206">
    <property type="entry name" value="SF3_HELICASE_1"/>
    <property type="match status" value="1"/>
</dbReference>
<dbReference type="GO" id="GO:0016787">
    <property type="term" value="F:hydrolase activity"/>
    <property type="evidence" value="ECO:0007669"/>
    <property type="project" value="UniProtKB-KW"/>
</dbReference>
<evidence type="ECO:0000313" key="5">
    <source>
        <dbReference type="EMBL" id="AQS52513.1"/>
    </source>
</evidence>
<evidence type="ECO:0000256" key="2">
    <source>
        <dbReference type="ARBA" id="ARBA00022801"/>
    </source>
</evidence>
<dbReference type="Gene3D" id="3.40.50.300">
    <property type="entry name" value="P-loop containing nucleotide triphosphate hydrolases"/>
    <property type="match status" value="1"/>
</dbReference>
<evidence type="ECO:0000256" key="1">
    <source>
        <dbReference type="ARBA" id="ARBA00022741"/>
    </source>
</evidence>
<evidence type="ECO:0000259" key="4">
    <source>
        <dbReference type="PROSITE" id="PS51206"/>
    </source>
</evidence>
<dbReference type="InterPro" id="IPR051620">
    <property type="entry name" value="ORF904-like_C"/>
</dbReference>
<dbReference type="Proteomes" id="UP000188993">
    <property type="component" value="Chromosome"/>
</dbReference>
<dbReference type="PANTHER" id="PTHR35372:SF2">
    <property type="entry name" value="SF3 HELICASE DOMAIN-CONTAINING PROTEIN"/>
    <property type="match status" value="1"/>
</dbReference>
<dbReference type="InterPro" id="IPR014818">
    <property type="entry name" value="Phage/plasmid_primase_P4_C"/>
</dbReference>
<gene>
    <name evidence="5" type="ORF">BW727_100103</name>
</gene>
<dbReference type="GO" id="GO:0005524">
    <property type="term" value="F:ATP binding"/>
    <property type="evidence" value="ECO:0007669"/>
    <property type="project" value="UniProtKB-KW"/>
</dbReference>
<dbReference type="InterPro" id="IPR014015">
    <property type="entry name" value="Helicase_SF3_DNA-vir"/>
</dbReference>
<evidence type="ECO:0000256" key="3">
    <source>
        <dbReference type="ARBA" id="ARBA00022840"/>
    </source>
</evidence>
<keyword evidence="3" id="KW-0067">ATP-binding</keyword>
<dbReference type="InterPro" id="IPR006500">
    <property type="entry name" value="Helicase_put_C_phage/plasmid"/>
</dbReference>
<dbReference type="SMART" id="SM00942">
    <property type="entry name" value="PriCT_1"/>
    <property type="match status" value="1"/>
</dbReference>
<reference evidence="5 6" key="1">
    <citation type="journal article" date="2014" name="Int. J. Syst. Evol. Microbiol.">
        <title>Jeotgalibaca dankookensis gen. nov., sp. nov., a member of the family Carnobacteriaceae, isolated from seujeot (Korean traditional food).</title>
        <authorList>
            <person name="Lee D.G."/>
            <person name="Trujillo M.E."/>
            <person name="Kang H."/>
            <person name="Ahn T.Y."/>
        </authorList>
    </citation>
    <scope>NUCLEOTIDE SEQUENCE [LARGE SCALE GENOMIC DNA]</scope>
    <source>
        <strain evidence="5 6">EX-07</strain>
    </source>
</reference>
<protein>
    <recommendedName>
        <fullName evidence="4">SF3 helicase domain-containing protein</fullName>
    </recommendedName>
</protein>
<dbReference type="KEGG" id="jda:BW727_100103"/>
<dbReference type="SMART" id="SM00885">
    <property type="entry name" value="D5_N"/>
    <property type="match status" value="1"/>
</dbReference>
<keyword evidence="1" id="KW-0547">Nucleotide-binding</keyword>
<dbReference type="AlphaFoldDB" id="A0A1S6ILT4"/>
<dbReference type="Pfam" id="PF19263">
    <property type="entry name" value="DUF5906"/>
    <property type="match status" value="1"/>
</dbReference>
<evidence type="ECO:0000313" key="6">
    <source>
        <dbReference type="Proteomes" id="UP000188993"/>
    </source>
</evidence>
<dbReference type="SUPFAM" id="SSF52540">
    <property type="entry name" value="P-loop containing nucleoside triphosphate hydrolases"/>
    <property type="match status" value="1"/>
</dbReference>
<dbReference type="STRING" id="708126.BW727_100103"/>
<dbReference type="Pfam" id="PF08706">
    <property type="entry name" value="D5_N"/>
    <property type="match status" value="1"/>
</dbReference>
<keyword evidence="6" id="KW-1185">Reference proteome</keyword>
<keyword evidence="2" id="KW-0378">Hydrolase</keyword>